<sequence length="190" mass="21477">MNQTAGHTALLRTLLGVLLAVVLGVPAAWADGFKVVRAHTTTTDSVIRLDARLEFDFTPPPLEALRNGVPLTIEVQIEVLRAREWAWDETVASVLQRYRLEYHALARQFVVFNLNSGELRSFPTRNGAIEFMGRIQDFPLLDRALLVKGGSYYGRLRTTLDIESLPPPLRPLAYLSSDWRLSSPWYAWSL</sequence>
<dbReference type="EMBL" id="QGTJ01000002">
    <property type="protein sequence ID" value="PWV64605.1"/>
    <property type="molecule type" value="Genomic_DNA"/>
</dbReference>
<keyword evidence="2" id="KW-1185">Reference proteome</keyword>
<evidence type="ECO:0000313" key="2">
    <source>
        <dbReference type="Proteomes" id="UP000246569"/>
    </source>
</evidence>
<gene>
    <name evidence="1" type="ORF">C7443_102255</name>
</gene>
<comment type="caution">
    <text evidence="1">The sequence shown here is derived from an EMBL/GenBank/DDBJ whole genome shotgun (WGS) entry which is preliminary data.</text>
</comment>
<dbReference type="RefSeq" id="WP_170123482.1">
    <property type="nucleotide sequence ID" value="NZ_QGTJ01000002.1"/>
</dbReference>
<dbReference type="Pfam" id="PF14334">
    <property type="entry name" value="DUF4390"/>
    <property type="match status" value="1"/>
</dbReference>
<dbReference type="InterPro" id="IPR025500">
    <property type="entry name" value="DUF4390"/>
</dbReference>
<proteinExistence type="predicted"/>
<reference evidence="1 2" key="1">
    <citation type="submission" date="2018-05" db="EMBL/GenBank/DDBJ databases">
        <title>Genomic Encyclopedia of Type Strains, Phase IV (KMG-IV): sequencing the most valuable type-strain genomes for metagenomic binning, comparative biology and taxonomic classification.</title>
        <authorList>
            <person name="Goeker M."/>
        </authorList>
    </citation>
    <scope>NUCLEOTIDE SEQUENCE [LARGE SCALE GENOMIC DNA]</scope>
    <source>
        <strain evidence="1 2">DSM 23606</strain>
    </source>
</reference>
<organism evidence="1 2">
    <name type="scientific">Plasticicumulans acidivorans</name>
    <dbReference type="NCBI Taxonomy" id="886464"/>
    <lineage>
        <taxon>Bacteria</taxon>
        <taxon>Pseudomonadati</taxon>
        <taxon>Pseudomonadota</taxon>
        <taxon>Gammaproteobacteria</taxon>
        <taxon>Candidatus Competibacteraceae</taxon>
        <taxon>Plasticicumulans</taxon>
    </lineage>
</organism>
<protein>
    <submittedName>
        <fullName evidence="1">Uncharacterized protein DUF4390</fullName>
    </submittedName>
</protein>
<name>A0A317MYB1_9GAMM</name>
<dbReference type="AlphaFoldDB" id="A0A317MYB1"/>
<dbReference type="Proteomes" id="UP000246569">
    <property type="component" value="Unassembled WGS sequence"/>
</dbReference>
<evidence type="ECO:0000313" key="1">
    <source>
        <dbReference type="EMBL" id="PWV64605.1"/>
    </source>
</evidence>
<accession>A0A317MYB1</accession>